<dbReference type="Pfam" id="PF00474">
    <property type="entry name" value="SSF"/>
    <property type="match status" value="1"/>
</dbReference>
<comment type="similarity">
    <text evidence="2 7">Belongs to the sodium:solute symporter (SSF) (TC 2.A.21) family.</text>
</comment>
<feature type="transmembrane region" description="Helical" evidence="8">
    <location>
        <begin position="265"/>
        <end position="293"/>
    </location>
</feature>
<keyword evidence="4 8" id="KW-0812">Transmembrane</keyword>
<dbReference type="Gene3D" id="1.20.1730.10">
    <property type="entry name" value="Sodium/glucose cotransporter"/>
    <property type="match status" value="1"/>
</dbReference>
<protein>
    <submittedName>
        <fullName evidence="9">Solute:Na+ symporter, SSS family</fullName>
    </submittedName>
</protein>
<sequence>MIRLGGLVMELTLGHVIGLTLTILLVIGSGLYSARTVTSAEGYSLGGRSAGTALVAGSIAGTVIGGGATVGTAQMAYSLGLSAWWFTLGSGIGFIIMGLFYARPLRRTGLETIPQYLVANYGRLAGPLVSVISSLGILLSAVASCLPGIQLIAAMFHLGPWPAALLLMLLVAAYVFFGGIKSAGVAGMLKMVIIWLTLLAAGSTAWLALREMPVFALHFPDFPWFSLWGHGFWAGLGNLFSLIVGIMCTQTYIQSIFSAADSRTAAAGAFVAALIVIPVGLPSIAIGMFMHAAHPAMLPILVLPGYLLQYQPAWLGGIGLAGILLSLIGSIAGLTLGIGTMLSRDICAELFQVKSSQTLLWINRGIILLVMGLACLIAVAHLQSQVLLWNYLSMALRGGGVFLPLTLAIFAPGRLPGSWALASMAISTLTAILAATVLTVPVDPLFIGLAVSAGIILAGLISKRWQAGHRPAGKAHCSS</sequence>
<evidence type="ECO:0000256" key="7">
    <source>
        <dbReference type="RuleBase" id="RU362091"/>
    </source>
</evidence>
<gene>
    <name evidence="9" type="ORF">SAMN04490178_109102</name>
</gene>
<feature type="transmembrane region" description="Helical" evidence="8">
    <location>
        <begin position="83"/>
        <end position="103"/>
    </location>
</feature>
<dbReference type="PANTHER" id="PTHR48086">
    <property type="entry name" value="SODIUM/PROLINE SYMPORTER-RELATED"/>
    <property type="match status" value="1"/>
</dbReference>
<evidence type="ECO:0000256" key="6">
    <source>
        <dbReference type="ARBA" id="ARBA00023136"/>
    </source>
</evidence>
<keyword evidence="10" id="KW-1185">Reference proteome</keyword>
<dbReference type="InterPro" id="IPR050277">
    <property type="entry name" value="Sodium:Solute_Symporter"/>
</dbReference>
<dbReference type="PROSITE" id="PS50283">
    <property type="entry name" value="NA_SOLUT_SYMP_3"/>
    <property type="match status" value="1"/>
</dbReference>
<evidence type="ECO:0000256" key="8">
    <source>
        <dbReference type="SAM" id="Phobius"/>
    </source>
</evidence>
<evidence type="ECO:0000256" key="5">
    <source>
        <dbReference type="ARBA" id="ARBA00022989"/>
    </source>
</evidence>
<reference evidence="9 10" key="1">
    <citation type="submission" date="2016-10" db="EMBL/GenBank/DDBJ databases">
        <authorList>
            <person name="de Groot N.N."/>
        </authorList>
    </citation>
    <scope>NUCLEOTIDE SEQUENCE [LARGE SCALE GENOMIC DNA]</scope>
    <source>
        <strain evidence="9 10">DSM 13305</strain>
    </source>
</reference>
<keyword evidence="3" id="KW-0813">Transport</keyword>
<keyword evidence="6 8" id="KW-0472">Membrane</keyword>
<feature type="transmembrane region" description="Helical" evidence="8">
    <location>
        <begin position="192"/>
        <end position="209"/>
    </location>
</feature>
<evidence type="ECO:0000313" key="10">
    <source>
        <dbReference type="Proteomes" id="UP000198847"/>
    </source>
</evidence>
<feature type="transmembrane region" description="Helical" evidence="8">
    <location>
        <begin position="444"/>
        <end position="461"/>
    </location>
</feature>
<dbReference type="Proteomes" id="UP000198847">
    <property type="component" value="Unassembled WGS sequence"/>
</dbReference>
<feature type="transmembrane region" description="Helical" evidence="8">
    <location>
        <begin position="161"/>
        <end position="180"/>
    </location>
</feature>
<dbReference type="InterPro" id="IPR038377">
    <property type="entry name" value="Na/Glc_symporter_sf"/>
</dbReference>
<feature type="transmembrane region" description="Helical" evidence="8">
    <location>
        <begin position="313"/>
        <end position="338"/>
    </location>
</feature>
<evidence type="ECO:0000256" key="2">
    <source>
        <dbReference type="ARBA" id="ARBA00006434"/>
    </source>
</evidence>
<dbReference type="PANTHER" id="PTHR48086:SF7">
    <property type="entry name" value="SODIUM-SOLUTE SYMPORTER-RELATED"/>
    <property type="match status" value="1"/>
</dbReference>
<feature type="transmembrane region" description="Helical" evidence="8">
    <location>
        <begin position="53"/>
        <end position="77"/>
    </location>
</feature>
<feature type="transmembrane region" description="Helical" evidence="8">
    <location>
        <begin position="359"/>
        <end position="382"/>
    </location>
</feature>
<dbReference type="GO" id="GO:0022857">
    <property type="term" value="F:transmembrane transporter activity"/>
    <property type="evidence" value="ECO:0007669"/>
    <property type="project" value="InterPro"/>
</dbReference>
<feature type="transmembrane region" description="Helical" evidence="8">
    <location>
        <begin position="229"/>
        <end position="253"/>
    </location>
</feature>
<feature type="transmembrane region" description="Helical" evidence="8">
    <location>
        <begin position="418"/>
        <end position="438"/>
    </location>
</feature>
<evidence type="ECO:0000256" key="1">
    <source>
        <dbReference type="ARBA" id="ARBA00004141"/>
    </source>
</evidence>
<name>A0A1H8UU49_9FIRM</name>
<feature type="transmembrane region" description="Helical" evidence="8">
    <location>
        <begin position="124"/>
        <end position="149"/>
    </location>
</feature>
<dbReference type="CDD" id="cd10322">
    <property type="entry name" value="SLC5sbd"/>
    <property type="match status" value="1"/>
</dbReference>
<dbReference type="GO" id="GO:0005886">
    <property type="term" value="C:plasma membrane"/>
    <property type="evidence" value="ECO:0007669"/>
    <property type="project" value="TreeGrafter"/>
</dbReference>
<dbReference type="InterPro" id="IPR001734">
    <property type="entry name" value="Na/solute_symporter"/>
</dbReference>
<evidence type="ECO:0000313" key="9">
    <source>
        <dbReference type="EMBL" id="SEP06098.1"/>
    </source>
</evidence>
<dbReference type="EMBL" id="FODY01000009">
    <property type="protein sequence ID" value="SEP06098.1"/>
    <property type="molecule type" value="Genomic_DNA"/>
</dbReference>
<comment type="subcellular location">
    <subcellularLocation>
        <location evidence="1">Membrane</location>
        <topology evidence="1">Multi-pass membrane protein</topology>
    </subcellularLocation>
</comment>
<dbReference type="STRING" id="112903.SAMN04490178_109102"/>
<keyword evidence="5 8" id="KW-1133">Transmembrane helix</keyword>
<evidence type="ECO:0000256" key="4">
    <source>
        <dbReference type="ARBA" id="ARBA00022692"/>
    </source>
</evidence>
<feature type="transmembrane region" description="Helical" evidence="8">
    <location>
        <begin position="12"/>
        <end position="32"/>
    </location>
</feature>
<feature type="transmembrane region" description="Helical" evidence="8">
    <location>
        <begin position="388"/>
        <end position="411"/>
    </location>
</feature>
<accession>A0A1H8UU49</accession>
<evidence type="ECO:0000256" key="3">
    <source>
        <dbReference type="ARBA" id="ARBA00022448"/>
    </source>
</evidence>
<proteinExistence type="inferred from homology"/>
<organism evidence="9 10">
    <name type="scientific">Propionispora vibrioides</name>
    <dbReference type="NCBI Taxonomy" id="112903"/>
    <lineage>
        <taxon>Bacteria</taxon>
        <taxon>Bacillati</taxon>
        <taxon>Bacillota</taxon>
        <taxon>Negativicutes</taxon>
        <taxon>Selenomonadales</taxon>
        <taxon>Sporomusaceae</taxon>
        <taxon>Propionispora</taxon>
    </lineage>
</organism>
<dbReference type="AlphaFoldDB" id="A0A1H8UU49"/>